<dbReference type="Pfam" id="PF25185">
    <property type="entry name" value="Tad3"/>
    <property type="match status" value="1"/>
</dbReference>
<reference evidence="2" key="1">
    <citation type="journal article" date="2021" name="Proc. Natl. Acad. Sci. U.S.A.">
        <title>A Catalog of Tens of Thousands of Viruses from Human Metagenomes Reveals Hidden Associations with Chronic Diseases.</title>
        <authorList>
            <person name="Tisza M.J."/>
            <person name="Buck C.B."/>
        </authorList>
    </citation>
    <scope>NUCLEOTIDE SEQUENCE</scope>
    <source>
        <strain evidence="2">CtgN495</strain>
    </source>
</reference>
<feature type="region of interest" description="Disordered" evidence="1">
    <location>
        <begin position="228"/>
        <end position="262"/>
    </location>
</feature>
<organism evidence="2">
    <name type="scientific">Siphoviridae sp. ctgN495</name>
    <dbReference type="NCBI Taxonomy" id="2825608"/>
    <lineage>
        <taxon>Viruses</taxon>
        <taxon>Duplodnaviria</taxon>
        <taxon>Heunggongvirae</taxon>
        <taxon>Uroviricota</taxon>
        <taxon>Caudoviricetes</taxon>
    </lineage>
</organism>
<evidence type="ECO:0000256" key="1">
    <source>
        <dbReference type="SAM" id="MobiDB-lite"/>
    </source>
</evidence>
<evidence type="ECO:0000313" key="2">
    <source>
        <dbReference type="EMBL" id="DAF92135.1"/>
    </source>
</evidence>
<dbReference type="InterPro" id="IPR057383">
    <property type="entry name" value="Tad3"/>
</dbReference>
<dbReference type="EMBL" id="BK016063">
    <property type="protein sequence ID" value="DAF92135.1"/>
    <property type="molecule type" value="Genomic_DNA"/>
</dbReference>
<protein>
    <submittedName>
        <fullName evidence="2">Uncharacterized protein</fullName>
    </submittedName>
</protein>
<proteinExistence type="predicted"/>
<name>A0A8S5UCA9_9CAUD</name>
<accession>A0A8S5UCA9</accession>
<sequence>MSTINWAENEIDIVRNRLKSSPEEEGGENDYILGCYESAFKAFKSLLEDGHSGMSISITKSILIRLIGGRPLNDIQDTEDVWNEVSGLSKDVKEYQCSRMSSLFKKVYPDGSVKYNDINRAVCVNVDDPRNVFHGYGCRILDEMLPIEMPYFPSSKQYKIYCKEFLYDEDGGDFDTLGVLYAISPEGEKINIERYFKDVKGTPGWVEINSDEYLYRMYHQFRRKPISEMTDESKHDEADRDESDEAVSDNVIVKEVEDAETY</sequence>